<name>A0A2P8D8L2_9BACT</name>
<feature type="transmembrane region" description="Helical" evidence="1">
    <location>
        <begin position="21"/>
        <end position="40"/>
    </location>
</feature>
<reference evidence="3 4" key="1">
    <citation type="submission" date="2018-03" db="EMBL/GenBank/DDBJ databases">
        <title>Genomic Encyclopedia of Type Strains, Phase III (KMG-III): the genomes of soil and plant-associated and newly described type strains.</title>
        <authorList>
            <person name="Whitman W."/>
        </authorList>
    </citation>
    <scope>NUCLEOTIDE SEQUENCE [LARGE SCALE GENOMIC DNA]</scope>
    <source>
        <strain evidence="3 4">CGMCC 1.12700</strain>
    </source>
</reference>
<evidence type="ECO:0000256" key="1">
    <source>
        <dbReference type="SAM" id="Phobius"/>
    </source>
</evidence>
<dbReference type="GO" id="GO:0016020">
    <property type="term" value="C:membrane"/>
    <property type="evidence" value="ECO:0007669"/>
    <property type="project" value="InterPro"/>
</dbReference>
<keyword evidence="1" id="KW-0472">Membrane</keyword>
<protein>
    <submittedName>
        <fullName evidence="3">Histidine kinase</fullName>
    </submittedName>
</protein>
<dbReference type="EMBL" id="PYGD01000002">
    <property type="protein sequence ID" value="PSK93501.1"/>
    <property type="molecule type" value="Genomic_DNA"/>
</dbReference>
<feature type="transmembrane region" description="Helical" evidence="1">
    <location>
        <begin position="52"/>
        <end position="73"/>
    </location>
</feature>
<feature type="transmembrane region" description="Helical" evidence="1">
    <location>
        <begin position="82"/>
        <end position="104"/>
    </location>
</feature>
<dbReference type="PANTHER" id="PTHR34220:SF7">
    <property type="entry name" value="SENSOR HISTIDINE KINASE YPDA"/>
    <property type="match status" value="1"/>
</dbReference>
<dbReference type="Proteomes" id="UP000240572">
    <property type="component" value="Unassembled WGS sequence"/>
</dbReference>
<keyword evidence="3" id="KW-0418">Kinase</keyword>
<comment type="caution">
    <text evidence="3">The sequence shown here is derived from an EMBL/GenBank/DDBJ whole genome shotgun (WGS) entry which is preliminary data.</text>
</comment>
<dbReference type="Pfam" id="PF06580">
    <property type="entry name" value="His_kinase"/>
    <property type="match status" value="1"/>
</dbReference>
<dbReference type="GO" id="GO:0000155">
    <property type="term" value="F:phosphorelay sensor kinase activity"/>
    <property type="evidence" value="ECO:0007669"/>
    <property type="project" value="InterPro"/>
</dbReference>
<proteinExistence type="predicted"/>
<dbReference type="AlphaFoldDB" id="A0A2P8D8L2"/>
<gene>
    <name evidence="3" type="ORF">B0I18_102471</name>
</gene>
<organism evidence="3 4">
    <name type="scientific">Taibaiella chishuiensis</name>
    <dbReference type="NCBI Taxonomy" id="1434707"/>
    <lineage>
        <taxon>Bacteria</taxon>
        <taxon>Pseudomonadati</taxon>
        <taxon>Bacteroidota</taxon>
        <taxon>Chitinophagia</taxon>
        <taxon>Chitinophagales</taxon>
        <taxon>Chitinophagaceae</taxon>
        <taxon>Taibaiella</taxon>
    </lineage>
</organism>
<keyword evidence="3" id="KW-0808">Transferase</keyword>
<accession>A0A2P8D8L2</accession>
<evidence type="ECO:0000313" key="4">
    <source>
        <dbReference type="Proteomes" id="UP000240572"/>
    </source>
</evidence>
<dbReference type="SUPFAM" id="SSF55874">
    <property type="entry name" value="ATPase domain of HSP90 chaperone/DNA topoisomerase II/histidine kinase"/>
    <property type="match status" value="1"/>
</dbReference>
<evidence type="ECO:0000259" key="2">
    <source>
        <dbReference type="Pfam" id="PF06580"/>
    </source>
</evidence>
<evidence type="ECO:0000313" key="3">
    <source>
        <dbReference type="EMBL" id="PSK93501.1"/>
    </source>
</evidence>
<keyword evidence="4" id="KW-1185">Reference proteome</keyword>
<dbReference type="InterPro" id="IPR010559">
    <property type="entry name" value="Sig_transdc_His_kin_internal"/>
</dbReference>
<dbReference type="InterPro" id="IPR050640">
    <property type="entry name" value="Bact_2-comp_sensor_kinase"/>
</dbReference>
<dbReference type="PANTHER" id="PTHR34220">
    <property type="entry name" value="SENSOR HISTIDINE KINASE YPDA"/>
    <property type="match status" value="1"/>
</dbReference>
<sequence>MPDFCKVLMIVRMAETGKWYLKRYLQEVIFFIAMFLLTMLHEWMKIDTVIDFIKGLVFFVLLYGQAQFHRFFIFPLLLARRYLLYTLAAIAAILAGATLSQTLNYFWIDPAFYRSGQIPLWYDFIYQVVLCVISTFTILSLFLVRRYSRELQQRNEAQLMLSEMNIRYLHAQLNPHFFFNMFHNLYGVSLTDPARTPDLILKLSALMRYQLEQASQSTVSLKEELDFIGNYIAMENERIGNRCAISYVQPPAGPSLSSYRIAPLVLITFVENAFKHSITTSRAWFVHIILTVEDDVLTMDVHNSLPDETFKPGSTGIGLVNTRQRLELLYPGRYQLLITKKDGDYRTRLVLHLNIA</sequence>
<keyword evidence="1" id="KW-1133">Transmembrane helix</keyword>
<feature type="transmembrane region" description="Helical" evidence="1">
    <location>
        <begin position="124"/>
        <end position="144"/>
    </location>
</feature>
<feature type="domain" description="Signal transduction histidine kinase internal region" evidence="2">
    <location>
        <begin position="165"/>
        <end position="242"/>
    </location>
</feature>
<keyword evidence="1" id="KW-0812">Transmembrane</keyword>
<dbReference type="Gene3D" id="3.30.565.10">
    <property type="entry name" value="Histidine kinase-like ATPase, C-terminal domain"/>
    <property type="match status" value="1"/>
</dbReference>
<dbReference type="InterPro" id="IPR036890">
    <property type="entry name" value="HATPase_C_sf"/>
</dbReference>